<comment type="caution">
    <text evidence="1">The sequence shown here is derived from an EMBL/GenBank/DDBJ whole genome shotgun (WGS) entry which is preliminary data.</text>
</comment>
<gene>
    <name evidence="1" type="ORF">ACFPMF_26755</name>
</gene>
<proteinExistence type="predicted"/>
<dbReference type="Proteomes" id="UP001596106">
    <property type="component" value="Unassembled WGS sequence"/>
</dbReference>
<evidence type="ECO:0000313" key="2">
    <source>
        <dbReference type="Proteomes" id="UP001596106"/>
    </source>
</evidence>
<organism evidence="1 2">
    <name type="scientific">Larkinella bovis</name>
    <dbReference type="NCBI Taxonomy" id="683041"/>
    <lineage>
        <taxon>Bacteria</taxon>
        <taxon>Pseudomonadati</taxon>
        <taxon>Bacteroidota</taxon>
        <taxon>Cytophagia</taxon>
        <taxon>Cytophagales</taxon>
        <taxon>Spirosomataceae</taxon>
        <taxon>Larkinella</taxon>
    </lineage>
</organism>
<protein>
    <submittedName>
        <fullName evidence="1">Uncharacterized protein</fullName>
    </submittedName>
</protein>
<sequence>MPSNALTQHTIDATLHMLKSGNESVASPNEGASVIDNWIKVLQDSKPGSNVLDQLMQLRSLLQMPDPDTDQVKQLLDNLADHTTQMAQSSEGPWINELEQIVVALRNFSNQL</sequence>
<evidence type="ECO:0000313" key="1">
    <source>
        <dbReference type="EMBL" id="MFC5412953.1"/>
    </source>
</evidence>
<dbReference type="RefSeq" id="WP_379850988.1">
    <property type="nucleotide sequence ID" value="NZ_JBHSMA010000017.1"/>
</dbReference>
<keyword evidence="2" id="KW-1185">Reference proteome</keyword>
<reference evidence="2" key="1">
    <citation type="journal article" date="2019" name="Int. J. Syst. Evol. Microbiol.">
        <title>The Global Catalogue of Microorganisms (GCM) 10K type strain sequencing project: providing services to taxonomists for standard genome sequencing and annotation.</title>
        <authorList>
            <consortium name="The Broad Institute Genomics Platform"/>
            <consortium name="The Broad Institute Genome Sequencing Center for Infectious Disease"/>
            <person name="Wu L."/>
            <person name="Ma J."/>
        </authorList>
    </citation>
    <scope>NUCLEOTIDE SEQUENCE [LARGE SCALE GENOMIC DNA]</scope>
    <source>
        <strain evidence="2">CCUG 55250</strain>
    </source>
</reference>
<accession>A0ABW0IKW4</accession>
<name>A0ABW0IKW4_9BACT</name>
<dbReference type="EMBL" id="JBHSMA010000017">
    <property type="protein sequence ID" value="MFC5412953.1"/>
    <property type="molecule type" value="Genomic_DNA"/>
</dbReference>